<evidence type="ECO:0000313" key="2">
    <source>
        <dbReference type="EMBL" id="MBW0563659.1"/>
    </source>
</evidence>
<feature type="region of interest" description="Disordered" evidence="1">
    <location>
        <begin position="46"/>
        <end position="77"/>
    </location>
</feature>
<proteinExistence type="predicted"/>
<dbReference type="EMBL" id="AVOT02074545">
    <property type="protein sequence ID" value="MBW0563659.1"/>
    <property type="molecule type" value="Genomic_DNA"/>
</dbReference>
<gene>
    <name evidence="2" type="ORF">O181_103374</name>
</gene>
<organism evidence="2 3">
    <name type="scientific">Austropuccinia psidii MF-1</name>
    <dbReference type="NCBI Taxonomy" id="1389203"/>
    <lineage>
        <taxon>Eukaryota</taxon>
        <taxon>Fungi</taxon>
        <taxon>Dikarya</taxon>
        <taxon>Basidiomycota</taxon>
        <taxon>Pucciniomycotina</taxon>
        <taxon>Pucciniomycetes</taxon>
        <taxon>Pucciniales</taxon>
        <taxon>Sphaerophragmiaceae</taxon>
        <taxon>Austropuccinia</taxon>
    </lineage>
</organism>
<reference evidence="2" key="1">
    <citation type="submission" date="2021-03" db="EMBL/GenBank/DDBJ databases">
        <title>Draft genome sequence of rust myrtle Austropuccinia psidii MF-1, a brazilian biotype.</title>
        <authorList>
            <person name="Quecine M.C."/>
            <person name="Pachon D.M.R."/>
            <person name="Bonatelli M.L."/>
            <person name="Correr F.H."/>
            <person name="Franceschini L.M."/>
            <person name="Leite T.F."/>
            <person name="Margarido G.R.A."/>
            <person name="Almeida C.A."/>
            <person name="Ferrarezi J.A."/>
            <person name="Labate C.A."/>
        </authorList>
    </citation>
    <scope>NUCLEOTIDE SEQUENCE</scope>
    <source>
        <strain evidence="2">MF-1</strain>
    </source>
</reference>
<comment type="caution">
    <text evidence="2">The sequence shown here is derived from an EMBL/GenBank/DDBJ whole genome shotgun (WGS) entry which is preliminary data.</text>
</comment>
<evidence type="ECO:0000256" key="1">
    <source>
        <dbReference type="SAM" id="MobiDB-lite"/>
    </source>
</evidence>
<dbReference type="Proteomes" id="UP000765509">
    <property type="component" value="Unassembled WGS sequence"/>
</dbReference>
<sequence length="77" mass="8950">MNHQGRSYGSGYSDFINAFSTNELEEWIFGFPSHSSSRTGFWDWVNDPHSNPPSPPALEPFRRPLPHHPPWRTSQRL</sequence>
<accession>A0A9Q3PJ65</accession>
<dbReference type="AlphaFoldDB" id="A0A9Q3PJ65"/>
<protein>
    <submittedName>
        <fullName evidence="2">Uncharacterized protein</fullName>
    </submittedName>
</protein>
<keyword evidence="3" id="KW-1185">Reference proteome</keyword>
<name>A0A9Q3PJ65_9BASI</name>
<evidence type="ECO:0000313" key="3">
    <source>
        <dbReference type="Proteomes" id="UP000765509"/>
    </source>
</evidence>